<keyword evidence="1" id="KW-0238">DNA-binding</keyword>
<evidence type="ECO:0000313" key="3">
    <source>
        <dbReference type="Proteomes" id="UP000294480"/>
    </source>
</evidence>
<dbReference type="InterPro" id="IPR036388">
    <property type="entry name" value="WH-like_DNA-bd_sf"/>
</dbReference>
<dbReference type="OrthoDB" id="9795923at2"/>
<dbReference type="AlphaFoldDB" id="A0A4R6Y1W7"/>
<dbReference type="InterPro" id="IPR000944">
    <property type="entry name" value="Tscrpt_reg_Rrf2"/>
</dbReference>
<dbReference type="PROSITE" id="PS51197">
    <property type="entry name" value="HTH_RRF2_2"/>
    <property type="match status" value="1"/>
</dbReference>
<name>A0A4R6Y1W7_9BURK</name>
<dbReference type="GO" id="GO:0003700">
    <property type="term" value="F:DNA-binding transcription factor activity"/>
    <property type="evidence" value="ECO:0007669"/>
    <property type="project" value="TreeGrafter"/>
</dbReference>
<proteinExistence type="predicted"/>
<dbReference type="RefSeq" id="WP_133621190.1">
    <property type="nucleotide sequence ID" value="NZ_SNZE01000021.1"/>
</dbReference>
<dbReference type="Pfam" id="PF02082">
    <property type="entry name" value="Rrf2"/>
    <property type="match status" value="1"/>
</dbReference>
<sequence>MQLTQFTDLGLRVLMYLTPNERVQPVTINEIAEAFNVSRHNLVKVVHFLSQHGWLTTTRGKGGGLALARPPEQYPLGVIIRLLEGSFDLVSCSNPLCALQVGCELKAVLNQAIQAFFVVLDDYTLADLTKNQTGKSINGLHQVMMFRLWG</sequence>
<dbReference type="EMBL" id="SNZE01000021">
    <property type="protein sequence ID" value="TDR30411.1"/>
    <property type="molecule type" value="Genomic_DNA"/>
</dbReference>
<evidence type="ECO:0000313" key="2">
    <source>
        <dbReference type="EMBL" id="TDR30411.1"/>
    </source>
</evidence>
<comment type="caution">
    <text evidence="2">The sequence shown here is derived from an EMBL/GenBank/DDBJ whole genome shotgun (WGS) entry which is preliminary data.</text>
</comment>
<dbReference type="NCBIfam" id="TIGR00738">
    <property type="entry name" value="rrf2_super"/>
    <property type="match status" value="1"/>
</dbReference>
<dbReference type="PANTHER" id="PTHR33221">
    <property type="entry name" value="WINGED HELIX-TURN-HELIX TRANSCRIPTIONAL REGULATOR, RRF2 FAMILY"/>
    <property type="match status" value="1"/>
</dbReference>
<organism evidence="2 3">
    <name type="scientific">Hydromonas duriensis</name>
    <dbReference type="NCBI Taxonomy" id="1527608"/>
    <lineage>
        <taxon>Bacteria</taxon>
        <taxon>Pseudomonadati</taxon>
        <taxon>Pseudomonadota</taxon>
        <taxon>Betaproteobacteria</taxon>
        <taxon>Burkholderiales</taxon>
        <taxon>Burkholderiaceae</taxon>
        <taxon>Hydromonas</taxon>
    </lineage>
</organism>
<accession>A0A4R6Y1W7</accession>
<dbReference type="Proteomes" id="UP000294480">
    <property type="component" value="Unassembled WGS sequence"/>
</dbReference>
<dbReference type="GO" id="GO:0003677">
    <property type="term" value="F:DNA binding"/>
    <property type="evidence" value="ECO:0007669"/>
    <property type="project" value="UniProtKB-KW"/>
</dbReference>
<dbReference type="SUPFAM" id="SSF46785">
    <property type="entry name" value="Winged helix' DNA-binding domain"/>
    <property type="match status" value="1"/>
</dbReference>
<gene>
    <name evidence="2" type="ORF">DFR44_12127</name>
</gene>
<dbReference type="InterPro" id="IPR036390">
    <property type="entry name" value="WH_DNA-bd_sf"/>
</dbReference>
<evidence type="ECO:0000256" key="1">
    <source>
        <dbReference type="ARBA" id="ARBA00023125"/>
    </source>
</evidence>
<dbReference type="Gene3D" id="1.10.10.10">
    <property type="entry name" value="Winged helix-like DNA-binding domain superfamily/Winged helix DNA-binding domain"/>
    <property type="match status" value="1"/>
</dbReference>
<reference evidence="2 3" key="1">
    <citation type="submission" date="2019-03" db="EMBL/GenBank/DDBJ databases">
        <title>Genomic Encyclopedia of Type Strains, Phase IV (KMG-IV): sequencing the most valuable type-strain genomes for metagenomic binning, comparative biology and taxonomic classification.</title>
        <authorList>
            <person name="Goeker M."/>
        </authorList>
    </citation>
    <scope>NUCLEOTIDE SEQUENCE [LARGE SCALE GENOMIC DNA]</scope>
    <source>
        <strain evidence="2 3">DSM 102852</strain>
    </source>
</reference>
<keyword evidence="3" id="KW-1185">Reference proteome</keyword>
<protein>
    <submittedName>
        <fullName evidence="2">BadM/Rrf2 family transcriptional regulator</fullName>
    </submittedName>
</protein>
<dbReference type="GO" id="GO:0005829">
    <property type="term" value="C:cytosol"/>
    <property type="evidence" value="ECO:0007669"/>
    <property type="project" value="TreeGrafter"/>
</dbReference>
<dbReference type="PANTHER" id="PTHR33221:SF4">
    <property type="entry name" value="HTH-TYPE TRANSCRIPTIONAL REPRESSOR NSRR"/>
    <property type="match status" value="1"/>
</dbReference>